<evidence type="ECO:0000259" key="20">
    <source>
        <dbReference type="Pfam" id="PF00905"/>
    </source>
</evidence>
<evidence type="ECO:0000256" key="18">
    <source>
        <dbReference type="SAM" id="MobiDB-lite"/>
    </source>
</evidence>
<comment type="similarity">
    <text evidence="4">In the N-terminal section; belongs to the glycosyltransferase 51 family.</text>
</comment>
<keyword evidence="8" id="KW-0328">Glycosyltransferase</keyword>
<dbReference type="PANTHER" id="PTHR32282">
    <property type="entry name" value="BINDING PROTEIN TRANSPEPTIDASE, PUTATIVE-RELATED"/>
    <property type="match status" value="1"/>
</dbReference>
<evidence type="ECO:0000256" key="19">
    <source>
        <dbReference type="SAM" id="Phobius"/>
    </source>
</evidence>
<comment type="subcellular location">
    <subcellularLocation>
        <location evidence="1">Cell membrane</location>
    </subcellularLocation>
</comment>
<feature type="domain" description="Penicillin-binding protein transpeptidase" evidence="20">
    <location>
        <begin position="456"/>
        <end position="697"/>
    </location>
</feature>
<dbReference type="Gene3D" id="3.40.710.10">
    <property type="entry name" value="DD-peptidase/beta-lactamase superfamily"/>
    <property type="match status" value="2"/>
</dbReference>
<evidence type="ECO:0000256" key="9">
    <source>
        <dbReference type="ARBA" id="ARBA00022679"/>
    </source>
</evidence>
<evidence type="ECO:0000256" key="15">
    <source>
        <dbReference type="ARBA" id="ARBA00023316"/>
    </source>
</evidence>
<dbReference type="GO" id="GO:0006508">
    <property type="term" value="P:proteolysis"/>
    <property type="evidence" value="ECO:0007669"/>
    <property type="project" value="UniProtKB-KW"/>
</dbReference>
<dbReference type="GO" id="GO:0008955">
    <property type="term" value="F:peptidoglycan glycosyltransferase activity"/>
    <property type="evidence" value="ECO:0007669"/>
    <property type="project" value="UniProtKB-EC"/>
</dbReference>
<dbReference type="GO" id="GO:0071555">
    <property type="term" value="P:cell wall organization"/>
    <property type="evidence" value="ECO:0007669"/>
    <property type="project" value="UniProtKB-KW"/>
</dbReference>
<evidence type="ECO:0000256" key="7">
    <source>
        <dbReference type="ARBA" id="ARBA00022670"/>
    </source>
</evidence>
<organism evidence="22 23">
    <name type="scientific">Candidatus Ordinivivax streblomastigis</name>
    <dbReference type="NCBI Taxonomy" id="2540710"/>
    <lineage>
        <taxon>Bacteria</taxon>
        <taxon>Pseudomonadati</taxon>
        <taxon>Bacteroidota</taxon>
        <taxon>Bacteroidia</taxon>
        <taxon>Bacteroidales</taxon>
        <taxon>Candidatus Ordinivivax</taxon>
    </lineage>
</organism>
<evidence type="ECO:0000256" key="2">
    <source>
        <dbReference type="ARBA" id="ARBA00004752"/>
    </source>
</evidence>
<evidence type="ECO:0000256" key="1">
    <source>
        <dbReference type="ARBA" id="ARBA00004236"/>
    </source>
</evidence>
<dbReference type="GO" id="GO:0008658">
    <property type="term" value="F:penicillin binding"/>
    <property type="evidence" value="ECO:0007669"/>
    <property type="project" value="InterPro"/>
</dbReference>
<dbReference type="InterPro" id="IPR001460">
    <property type="entry name" value="PCN-bd_Tpept"/>
</dbReference>
<comment type="caution">
    <text evidence="22">The sequence shown here is derived from an EMBL/GenBank/DDBJ whole genome shotgun (WGS) entry which is preliminary data.</text>
</comment>
<evidence type="ECO:0000313" key="22">
    <source>
        <dbReference type="EMBL" id="KAA6300441.1"/>
    </source>
</evidence>
<feature type="transmembrane region" description="Helical" evidence="19">
    <location>
        <begin position="12"/>
        <end position="35"/>
    </location>
</feature>
<comment type="catalytic activity">
    <reaction evidence="17">
        <text>[GlcNAc-(1-&gt;4)-Mur2Ac(oyl-L-Ala-gamma-D-Glu-L-Lys-D-Ala-D-Ala)](n)-di-trans,octa-cis-undecaprenyl diphosphate + beta-D-GlcNAc-(1-&gt;4)-Mur2Ac(oyl-L-Ala-gamma-D-Glu-L-Lys-D-Ala-D-Ala)-di-trans,octa-cis-undecaprenyl diphosphate = [GlcNAc-(1-&gt;4)-Mur2Ac(oyl-L-Ala-gamma-D-Glu-L-Lys-D-Ala-D-Ala)](n+1)-di-trans,octa-cis-undecaprenyl diphosphate + di-trans,octa-cis-undecaprenyl diphosphate + H(+)</text>
        <dbReference type="Rhea" id="RHEA:23708"/>
        <dbReference type="Rhea" id="RHEA-COMP:9602"/>
        <dbReference type="Rhea" id="RHEA-COMP:9603"/>
        <dbReference type="ChEBI" id="CHEBI:15378"/>
        <dbReference type="ChEBI" id="CHEBI:58405"/>
        <dbReference type="ChEBI" id="CHEBI:60033"/>
        <dbReference type="ChEBI" id="CHEBI:78435"/>
        <dbReference type="EC" id="2.4.99.28"/>
    </reaction>
</comment>
<keyword evidence="11" id="KW-0133">Cell shape</keyword>
<feature type="domain" description="Glycosyl transferase family 51" evidence="21">
    <location>
        <begin position="66"/>
        <end position="243"/>
    </location>
</feature>
<dbReference type="SUPFAM" id="SSF53955">
    <property type="entry name" value="Lysozyme-like"/>
    <property type="match status" value="1"/>
</dbReference>
<dbReference type="Proteomes" id="UP000324575">
    <property type="component" value="Unassembled WGS sequence"/>
</dbReference>
<keyword evidence="14" id="KW-0511">Multifunctional enzyme</keyword>
<name>A0A5M8NTQ9_9BACT</name>
<evidence type="ECO:0000256" key="6">
    <source>
        <dbReference type="ARBA" id="ARBA00022645"/>
    </source>
</evidence>
<comment type="pathway">
    <text evidence="2">Cell wall biogenesis; peptidoglycan biosynthesis.</text>
</comment>
<dbReference type="EMBL" id="SNRX01000082">
    <property type="protein sequence ID" value="KAA6300441.1"/>
    <property type="molecule type" value="Genomic_DNA"/>
</dbReference>
<dbReference type="InterPro" id="IPR036950">
    <property type="entry name" value="PBP_transglycosylase"/>
</dbReference>
<dbReference type="GO" id="GO:0030288">
    <property type="term" value="C:outer membrane-bounded periplasmic space"/>
    <property type="evidence" value="ECO:0007669"/>
    <property type="project" value="TreeGrafter"/>
</dbReference>
<keyword evidence="6" id="KW-0121">Carboxypeptidase</keyword>
<evidence type="ECO:0000256" key="5">
    <source>
        <dbReference type="ARBA" id="ARBA00022475"/>
    </source>
</evidence>
<keyword evidence="5" id="KW-1003">Cell membrane</keyword>
<dbReference type="GO" id="GO:0009002">
    <property type="term" value="F:serine-type D-Ala-D-Ala carboxypeptidase activity"/>
    <property type="evidence" value="ECO:0007669"/>
    <property type="project" value="UniProtKB-EC"/>
</dbReference>
<keyword evidence="12" id="KW-0573">Peptidoglycan synthesis</keyword>
<dbReference type="InterPro" id="IPR023346">
    <property type="entry name" value="Lysozyme-like_dom_sf"/>
</dbReference>
<keyword evidence="9" id="KW-0808">Transferase</keyword>
<evidence type="ECO:0000256" key="17">
    <source>
        <dbReference type="ARBA" id="ARBA00049902"/>
    </source>
</evidence>
<dbReference type="GO" id="GO:0008360">
    <property type="term" value="P:regulation of cell shape"/>
    <property type="evidence" value="ECO:0007669"/>
    <property type="project" value="UniProtKB-KW"/>
</dbReference>
<dbReference type="Pfam" id="PF00912">
    <property type="entry name" value="Transgly"/>
    <property type="match status" value="1"/>
</dbReference>
<evidence type="ECO:0000256" key="10">
    <source>
        <dbReference type="ARBA" id="ARBA00022801"/>
    </source>
</evidence>
<evidence type="ECO:0000256" key="8">
    <source>
        <dbReference type="ARBA" id="ARBA00022676"/>
    </source>
</evidence>
<dbReference type="PANTHER" id="PTHR32282:SF11">
    <property type="entry name" value="PENICILLIN-BINDING PROTEIN 1B"/>
    <property type="match status" value="1"/>
</dbReference>
<keyword evidence="19" id="KW-0812">Transmembrane</keyword>
<comment type="similarity">
    <text evidence="3">In the C-terminal section; belongs to the transpeptidase family.</text>
</comment>
<dbReference type="GO" id="GO:0009252">
    <property type="term" value="P:peptidoglycan biosynthetic process"/>
    <property type="evidence" value="ECO:0007669"/>
    <property type="project" value="UniProtKB-KW"/>
</dbReference>
<dbReference type="GO" id="GO:0005886">
    <property type="term" value="C:plasma membrane"/>
    <property type="evidence" value="ECO:0007669"/>
    <property type="project" value="UniProtKB-SubCell"/>
</dbReference>
<dbReference type="InterPro" id="IPR001264">
    <property type="entry name" value="Glyco_trans_51"/>
</dbReference>
<sequence length="783" mass="88769">MAKKRTVLQKQIIKWFWISFGGFIAFTVLFFFMIARGWIGYMPPVADLENPINKYASQIVSEDMQIMGTYSQQKENRIYVNYQGLSPSIVQALIATEDVRFREHSGIDVYALVRAVVKYVFAGQKSGGSTITQQLAKQLYTEHATTAIERAFQKPIEWVIAVQLERFYTKEEIINMYLNKYDFLYNAVGIQTACWVYFGKLPKDVSIEEAATLIGMCKNSAYYNPLKRVERTQGRRNVVLDLMCNNHYLSRAACDSLKALPLVTRYHRVDYKEGVAPYFREYLRMMMTAKKPNRKDYPTWNKYKFADDSLAWETNPLYGWCHKNKKSDGSHYDIYTDGLKIYTTIDSRMQNYADQAVSEHVSGYLQAAFFREKANSPTAPYSHNLSQTDLEKIMNRAMKQSERYRLLKQEDISDQQIRAIFNTPQEMQIYSPLGLKDTIMSPIDSIRYMKTILRTGFMAMDIHSGAVKAYVGGVDYKYFQYDMVSLGKRQVGSTIKPFLYSLAMESGFTPCNEVMHVEQTLYDDLGRPYTPKNTVKAHINEMVTLRWGLQNSDNWVTAYLMKELSPRAFKRKLIEAYGFSEPIDAVPALCLGPCEVSIKEMVSGYSAFSNGGMRVEPLFVTQIEDKNGNTIATFTPQLHQVITENAAYKMLSMLRSVMDGGTGVGMRSRQGITAPMGGKTGTTQNNSDAWFMGFTPSLVGGCWVGGDDRDIHFNSMSEGQGARAALPVMGIFLKKVFADASLGYSPTESFSVPGKYGDPCSNADSENEEEIDLSPAMLDDLFN</sequence>
<evidence type="ECO:0000256" key="12">
    <source>
        <dbReference type="ARBA" id="ARBA00022984"/>
    </source>
</evidence>
<comment type="catalytic activity">
    <reaction evidence="16">
        <text>Preferential cleavage: (Ac)2-L-Lys-D-Ala-|-D-Ala. Also transpeptidation of peptidyl-alanyl moieties that are N-acyl substituents of D-alanine.</text>
        <dbReference type="EC" id="3.4.16.4"/>
    </reaction>
</comment>
<dbReference type="InterPro" id="IPR050396">
    <property type="entry name" value="Glycosyltr_51/Transpeptidase"/>
</dbReference>
<dbReference type="Pfam" id="PF00905">
    <property type="entry name" value="Transpeptidase"/>
    <property type="match status" value="1"/>
</dbReference>
<keyword evidence="15" id="KW-0961">Cell wall biogenesis/degradation</keyword>
<evidence type="ECO:0000313" key="23">
    <source>
        <dbReference type="Proteomes" id="UP000324575"/>
    </source>
</evidence>
<proteinExistence type="inferred from homology"/>
<keyword evidence="7" id="KW-0645">Protease</keyword>
<keyword evidence="19" id="KW-1133">Transmembrane helix</keyword>
<evidence type="ECO:0000256" key="14">
    <source>
        <dbReference type="ARBA" id="ARBA00023268"/>
    </source>
</evidence>
<dbReference type="AlphaFoldDB" id="A0A5M8NTQ9"/>
<gene>
    <name evidence="22" type="ORF">EZS26_003419</name>
</gene>
<evidence type="ECO:0000256" key="13">
    <source>
        <dbReference type="ARBA" id="ARBA00023136"/>
    </source>
</evidence>
<dbReference type="SUPFAM" id="SSF56601">
    <property type="entry name" value="beta-lactamase/transpeptidase-like"/>
    <property type="match status" value="1"/>
</dbReference>
<dbReference type="InterPro" id="IPR012338">
    <property type="entry name" value="Beta-lactam/transpept-like"/>
</dbReference>
<evidence type="ECO:0000259" key="21">
    <source>
        <dbReference type="Pfam" id="PF00912"/>
    </source>
</evidence>
<evidence type="ECO:0000256" key="4">
    <source>
        <dbReference type="ARBA" id="ARBA00007739"/>
    </source>
</evidence>
<evidence type="ECO:0000256" key="3">
    <source>
        <dbReference type="ARBA" id="ARBA00007090"/>
    </source>
</evidence>
<protein>
    <submittedName>
        <fullName evidence="22">Penicillin-binding protein 1A</fullName>
    </submittedName>
</protein>
<evidence type="ECO:0000256" key="11">
    <source>
        <dbReference type="ARBA" id="ARBA00022960"/>
    </source>
</evidence>
<dbReference type="Gene3D" id="1.10.3810.10">
    <property type="entry name" value="Biosynthetic peptidoglycan transglycosylase-like"/>
    <property type="match status" value="1"/>
</dbReference>
<evidence type="ECO:0000256" key="16">
    <source>
        <dbReference type="ARBA" id="ARBA00034000"/>
    </source>
</evidence>
<reference evidence="22 23" key="1">
    <citation type="submission" date="2019-03" db="EMBL/GenBank/DDBJ databases">
        <title>Single cell metagenomics reveals metabolic interactions within the superorganism composed of flagellate Streblomastix strix and complex community of Bacteroidetes bacteria on its surface.</title>
        <authorList>
            <person name="Treitli S.C."/>
            <person name="Kolisko M."/>
            <person name="Husnik F."/>
            <person name="Keeling P."/>
            <person name="Hampl V."/>
        </authorList>
    </citation>
    <scope>NUCLEOTIDE SEQUENCE [LARGE SCALE GENOMIC DNA]</scope>
    <source>
        <strain evidence="22">St1</strain>
    </source>
</reference>
<keyword evidence="10" id="KW-0378">Hydrolase</keyword>
<keyword evidence="13 19" id="KW-0472">Membrane</keyword>
<accession>A0A5M8NTQ9</accession>
<feature type="region of interest" description="Disordered" evidence="18">
    <location>
        <begin position="755"/>
        <end position="783"/>
    </location>
</feature>